<evidence type="ECO:0000256" key="3">
    <source>
        <dbReference type="ARBA" id="ARBA00022525"/>
    </source>
</evidence>
<comment type="subcellular location">
    <subcellularLocation>
        <location evidence="1">Secreted</location>
    </subcellularLocation>
</comment>
<dbReference type="PANTHER" id="PTHR11610:SF173">
    <property type="entry name" value="LIPASE DOMAIN-CONTAINING PROTEIN-RELATED"/>
    <property type="match status" value="1"/>
</dbReference>
<dbReference type="CDD" id="cd00707">
    <property type="entry name" value="Pancreat_lipase_like"/>
    <property type="match status" value="1"/>
</dbReference>
<dbReference type="GO" id="GO:0016042">
    <property type="term" value="P:lipid catabolic process"/>
    <property type="evidence" value="ECO:0007669"/>
    <property type="project" value="TreeGrafter"/>
</dbReference>
<accession>A0AAW2H9V8</accession>
<dbReference type="AlphaFoldDB" id="A0AAW2H9V8"/>
<keyword evidence="3" id="KW-0964">Secreted</keyword>
<reference evidence="8" key="1">
    <citation type="journal article" date="2024" name="Gigascience">
        <title>Chromosome-level genome of the poultry shaft louse Menopon gallinae provides insight into the host-switching and adaptive evolution of parasitic lice.</title>
        <authorList>
            <person name="Xu Y."/>
            <person name="Ma L."/>
            <person name="Liu S."/>
            <person name="Liang Y."/>
            <person name="Liu Q."/>
            <person name="He Z."/>
            <person name="Tian L."/>
            <person name="Duan Y."/>
            <person name="Cai W."/>
            <person name="Li H."/>
            <person name="Song F."/>
        </authorList>
    </citation>
    <scope>NUCLEOTIDE SEQUENCE</scope>
    <source>
        <strain evidence="8">Cailab_2023a</strain>
    </source>
</reference>
<evidence type="ECO:0000313" key="8">
    <source>
        <dbReference type="EMBL" id="KAL0266517.1"/>
    </source>
</evidence>
<feature type="compositionally biased region" description="Basic residues" evidence="5">
    <location>
        <begin position="182"/>
        <end position="198"/>
    </location>
</feature>
<keyword evidence="6" id="KW-0732">Signal</keyword>
<dbReference type="Pfam" id="PF00151">
    <property type="entry name" value="Lipase"/>
    <property type="match status" value="1"/>
</dbReference>
<protein>
    <recommendedName>
        <fullName evidence="7">Lipase domain-containing protein</fullName>
    </recommendedName>
</protein>
<organism evidence="8">
    <name type="scientific">Menopon gallinae</name>
    <name type="common">poultry shaft louse</name>
    <dbReference type="NCBI Taxonomy" id="328185"/>
    <lineage>
        <taxon>Eukaryota</taxon>
        <taxon>Metazoa</taxon>
        <taxon>Ecdysozoa</taxon>
        <taxon>Arthropoda</taxon>
        <taxon>Hexapoda</taxon>
        <taxon>Insecta</taxon>
        <taxon>Pterygota</taxon>
        <taxon>Neoptera</taxon>
        <taxon>Paraneoptera</taxon>
        <taxon>Psocodea</taxon>
        <taxon>Troctomorpha</taxon>
        <taxon>Phthiraptera</taxon>
        <taxon>Amblycera</taxon>
        <taxon>Menoponidae</taxon>
        <taxon>Menopon</taxon>
    </lineage>
</organism>
<evidence type="ECO:0000256" key="2">
    <source>
        <dbReference type="ARBA" id="ARBA00010701"/>
    </source>
</evidence>
<dbReference type="GO" id="GO:0017171">
    <property type="term" value="F:serine hydrolase activity"/>
    <property type="evidence" value="ECO:0007669"/>
    <property type="project" value="TreeGrafter"/>
</dbReference>
<dbReference type="Gene3D" id="3.40.50.1820">
    <property type="entry name" value="alpha/beta hydrolase"/>
    <property type="match status" value="1"/>
</dbReference>
<evidence type="ECO:0000256" key="6">
    <source>
        <dbReference type="SAM" id="SignalP"/>
    </source>
</evidence>
<evidence type="ECO:0000256" key="5">
    <source>
        <dbReference type="SAM" id="MobiDB-lite"/>
    </source>
</evidence>
<dbReference type="PANTHER" id="PTHR11610">
    <property type="entry name" value="LIPASE"/>
    <property type="match status" value="1"/>
</dbReference>
<feature type="chain" id="PRO_5043677166" description="Lipase domain-containing protein" evidence="6">
    <location>
        <begin position="23"/>
        <end position="342"/>
    </location>
</feature>
<feature type="region of interest" description="Disordered" evidence="5">
    <location>
        <begin position="172"/>
        <end position="200"/>
    </location>
</feature>
<sequence>MGFVTVNALIAVGILTLHSVESSTPELNHIYFHGNGTQNVVYRTFNRRNVKFFMYNRARPNGFRLYQEEQSLRRSGYDSSNPTKVLIHGYMGSYRSNSIQMPKNAYMAAGNYNVVAVDWSAYNFPYAVAVNSARDVGNTVGDMVMFMSRTSGTDPSDVHVVGHSLGAHIAGYSGKSINSRSTRGKGKKGKGSRSKNRLGRITGLDPAAPAFAQNPPSQRLSSDDADYVDVIHTSIRLLGMARAIGNADFYPAGGKFQPRCPNNFMEQATGYCDHGESVTYFSWSIRNRHLFPATPCNSAREAVERRCSGESNTYMGEEAVRGSPGVYYVDVNHIRKGSHKKT</sequence>
<dbReference type="InterPro" id="IPR000734">
    <property type="entry name" value="TAG_lipase"/>
</dbReference>
<evidence type="ECO:0000259" key="7">
    <source>
        <dbReference type="Pfam" id="PF00151"/>
    </source>
</evidence>
<gene>
    <name evidence="8" type="ORF">PYX00_009029</name>
</gene>
<dbReference type="InterPro" id="IPR013818">
    <property type="entry name" value="Lipase"/>
</dbReference>
<dbReference type="GO" id="GO:0005615">
    <property type="term" value="C:extracellular space"/>
    <property type="evidence" value="ECO:0007669"/>
    <property type="project" value="TreeGrafter"/>
</dbReference>
<dbReference type="InterPro" id="IPR029058">
    <property type="entry name" value="AB_hydrolase_fold"/>
</dbReference>
<dbReference type="SUPFAM" id="SSF53474">
    <property type="entry name" value="alpha/beta-Hydrolases"/>
    <property type="match status" value="1"/>
</dbReference>
<evidence type="ECO:0000256" key="1">
    <source>
        <dbReference type="ARBA" id="ARBA00004613"/>
    </source>
</evidence>
<name>A0AAW2H9V8_9NEOP</name>
<dbReference type="GO" id="GO:0016298">
    <property type="term" value="F:lipase activity"/>
    <property type="evidence" value="ECO:0007669"/>
    <property type="project" value="InterPro"/>
</dbReference>
<comment type="caution">
    <text evidence="8">The sequence shown here is derived from an EMBL/GenBank/DDBJ whole genome shotgun (WGS) entry which is preliminary data.</text>
</comment>
<dbReference type="InterPro" id="IPR033906">
    <property type="entry name" value="Lipase_N"/>
</dbReference>
<comment type="similarity">
    <text evidence="2 4">Belongs to the AB hydrolase superfamily. Lipase family.</text>
</comment>
<dbReference type="EMBL" id="JARGDH010000005">
    <property type="protein sequence ID" value="KAL0266517.1"/>
    <property type="molecule type" value="Genomic_DNA"/>
</dbReference>
<proteinExistence type="inferred from homology"/>
<evidence type="ECO:0000256" key="4">
    <source>
        <dbReference type="RuleBase" id="RU004262"/>
    </source>
</evidence>
<feature type="domain" description="Lipase" evidence="7">
    <location>
        <begin position="42"/>
        <end position="318"/>
    </location>
</feature>
<feature type="signal peptide" evidence="6">
    <location>
        <begin position="1"/>
        <end position="22"/>
    </location>
</feature>